<proteinExistence type="predicted"/>
<dbReference type="Proteomes" id="UP000072904">
    <property type="component" value="Chromosome 9"/>
</dbReference>
<keyword evidence="1" id="KW-0732">Signal</keyword>
<dbReference type="KEGG" id="pyo:PY17X_0914000"/>
<evidence type="ECO:0000313" key="2">
    <source>
        <dbReference type="EMBL" id="CDU17914.1"/>
    </source>
</evidence>
<organism evidence="2 5">
    <name type="scientific">Plasmodium yoelii</name>
    <dbReference type="NCBI Taxonomy" id="5861"/>
    <lineage>
        <taxon>Eukaryota</taxon>
        <taxon>Sar</taxon>
        <taxon>Alveolata</taxon>
        <taxon>Apicomplexa</taxon>
        <taxon>Aconoidasida</taxon>
        <taxon>Haemosporida</taxon>
        <taxon>Plasmodiidae</taxon>
        <taxon>Plasmodium</taxon>
        <taxon>Plasmodium (Vinckeia)</taxon>
    </lineage>
</organism>
<dbReference type="GeneID" id="3801501"/>
<reference evidence="3" key="4">
    <citation type="submission" date="2019-05" db="EMBL/GenBank/DDBJ databases">
        <authorList>
            <consortium name="Pathogen Informatics"/>
        </authorList>
    </citation>
    <scope>NUCLEOTIDE SEQUENCE</scope>
    <source>
        <strain evidence="3">17X</strain>
    </source>
</reference>
<reference evidence="4 5" key="1">
    <citation type="journal article" date="2014" name="BMC Biol.">
        <title>A comprehensive evaluation of rodent malaria parasite genomes and gene expression.</title>
        <authorList>
            <person name="Otto T.D."/>
            <person name="Bohme U."/>
            <person name="Jackson A.P."/>
            <person name="Hunt M."/>
            <person name="Franke-Fayard B."/>
            <person name="Hoeijmakers W.A."/>
            <person name="Religa A.A."/>
            <person name="Robertson L."/>
            <person name="Sanders M."/>
            <person name="Ogun S.A."/>
            <person name="Cunningham D."/>
            <person name="Erhart A."/>
            <person name="Billker O."/>
            <person name="Khan S.M."/>
            <person name="Stunnenberg H.G."/>
            <person name="Langhorne J."/>
            <person name="Holder A.A."/>
            <person name="Waters A.P."/>
            <person name="Newbold C.I."/>
            <person name="Pain A."/>
            <person name="Berriman M."/>
            <person name="Janse C.J."/>
        </authorList>
    </citation>
    <scope>NUCLEOTIDE SEQUENCE [LARGE SCALE GENOMIC DNA]</scope>
    <source>
        <strain evidence="3 4">17X</strain>
        <strain evidence="2 5">YM</strain>
    </source>
</reference>
<evidence type="ECO:0000313" key="3">
    <source>
        <dbReference type="EMBL" id="VTZ78331.1"/>
    </source>
</evidence>
<evidence type="ECO:0000313" key="5">
    <source>
        <dbReference type="Proteomes" id="UP000072904"/>
    </source>
</evidence>
<reference evidence="2" key="2">
    <citation type="submission" date="2014-05" db="EMBL/GenBank/DDBJ databases">
        <authorList>
            <person name="Aslett A.Martin."/>
            <person name="De Silva Nishadi"/>
        </authorList>
    </citation>
    <scope>NUCLEOTIDE SEQUENCE</scope>
    <source>
        <strain evidence="2">YM</strain>
    </source>
</reference>
<feature type="chain" id="PRO_5014502098" description="Reticulocyte binding protein" evidence="1">
    <location>
        <begin position="24"/>
        <end position="605"/>
    </location>
</feature>
<dbReference type="AlphaFoldDB" id="A0A078KAG0"/>
<feature type="signal peptide" evidence="1">
    <location>
        <begin position="1"/>
        <end position="23"/>
    </location>
</feature>
<evidence type="ECO:0000256" key="1">
    <source>
        <dbReference type="SAM" id="SignalP"/>
    </source>
</evidence>
<name>A0A078KAG0_PLAYE</name>
<dbReference type="EMBL" id="LM993663">
    <property type="protein sequence ID" value="VTZ78331.1"/>
    <property type="molecule type" value="Genomic_DNA"/>
</dbReference>
<protein>
    <recommendedName>
        <fullName evidence="6">Reticulocyte binding protein</fullName>
    </recommendedName>
</protein>
<accession>A0A078KAG0</accession>
<dbReference type="OMA" id="HCASLDI"/>
<evidence type="ECO:0008006" key="6">
    <source>
        <dbReference type="Google" id="ProtNLM"/>
    </source>
</evidence>
<dbReference type="VEuPathDB" id="PlasmoDB:Py17XNL_000900163"/>
<dbReference type="EMBL" id="LK934637">
    <property type="protein sequence ID" value="CDU17914.1"/>
    <property type="molecule type" value="Genomic_DNA"/>
</dbReference>
<dbReference type="Proteomes" id="UP000072874">
    <property type="component" value="Chromosome 9"/>
</dbReference>
<evidence type="ECO:0000313" key="4">
    <source>
        <dbReference type="Proteomes" id="UP000072874"/>
    </source>
</evidence>
<gene>
    <name evidence="3" type="ORF">PY17X_0914000</name>
    <name evidence="2" type="ORF">PYYM_0913500</name>
</gene>
<dbReference type="VEuPathDB" id="PlasmoDB:PY17X_0914000"/>
<dbReference type="RefSeq" id="XP_728952.2">
    <property type="nucleotide sequence ID" value="XM_723859.2"/>
</dbReference>
<reference evidence="3" key="3">
    <citation type="submission" date="2014-05" db="EMBL/GenBank/DDBJ databases">
        <authorList>
            <person name="Aslett M.A."/>
            <person name="De Silva N."/>
        </authorList>
    </citation>
    <scope>NUCLEOTIDE SEQUENCE</scope>
    <source>
        <strain evidence="3">17X</strain>
    </source>
</reference>
<dbReference type="OrthoDB" id="371050at2759"/>
<dbReference type="VEuPathDB" id="PlasmoDB:PY01226"/>
<dbReference type="VEuPathDB" id="PlasmoDB:PYYM_0913500"/>
<sequence length="605" mass="70998">MANYFMCILGFLLILNYLGNVKGKVEQPNPKNTFNSSNNFLIDTCISVANGLSYYDELVKNYDYDRNCLIYKEIGNFVLEKYRLEHYNCYSKIQKPLCKIRYVDIKDDQKGKKKCQPNNIHVSPIIQNIGLDKNVEIALEKINNNIMDDTLSIKKENDNTEKNEGNEECNSSLLNIDNSNGIHEENEANEENDENSRCNIAKNLFTSLIKKCTENKYKNELIHCETFDIEKNIILNGEAFCEKSYERKMIEDNKVKNKIYKSVYGNNKYKKLIIRPIKFKKHEYSACVNMVNIYNNCSVVEQKLKNNKDIDFCLLQRSNDFCNSKIKVENNKHYINTCSDIILPYLLSSENDDNLTYIQMCYDIRNYIDILDKKKLQYLKQKKKYEQNIRNINITQKLYKIVKKNFQILNEENDKYYEHINNLFNILLGAKKNNKLLLSNHCITKLNNLSEKINYLYHKVSSIEYPDMNTDLIDTNIDFINKNKINIKDIIKIQMDISVASDEIRQCVNEKEENKKSGNKTRSDNINIYKDNTFAELNYDELNKLKHKGNHINKLIKNYATKSNNSILKNNEELINNFKNGIKKMNNMIEIFTSQINLLIKNGLS</sequence>